<dbReference type="EC" id="2.7.11.1" evidence="2"/>
<dbReference type="FunFam" id="1.10.510.10:FF:000035">
    <property type="entry name" value="Putative receptor-like serine/threonine-protein kinase"/>
    <property type="match status" value="1"/>
</dbReference>
<evidence type="ECO:0000256" key="19">
    <source>
        <dbReference type="SAM" id="Phobius"/>
    </source>
</evidence>
<dbReference type="Gene3D" id="3.30.200.20">
    <property type="entry name" value="Phosphorylase Kinase, domain 1"/>
    <property type="match status" value="1"/>
</dbReference>
<evidence type="ECO:0000313" key="21">
    <source>
        <dbReference type="EMBL" id="KAF5201908.1"/>
    </source>
</evidence>
<dbReference type="Pfam" id="PF07714">
    <property type="entry name" value="PK_Tyr_Ser-Thr"/>
    <property type="match status" value="1"/>
</dbReference>
<feature type="binding site" evidence="15">
    <location>
        <position position="283"/>
    </location>
    <ligand>
        <name>Mg(2+)</name>
        <dbReference type="ChEBI" id="CHEBI:18420"/>
    </ligand>
</feature>
<keyword evidence="11 19" id="KW-0472">Membrane</keyword>
<feature type="transmembrane region" description="Helical" evidence="19">
    <location>
        <begin position="26"/>
        <end position="48"/>
    </location>
</feature>
<evidence type="ECO:0000256" key="13">
    <source>
        <dbReference type="ARBA" id="ARBA00048679"/>
    </source>
</evidence>
<dbReference type="Proteomes" id="UP000554482">
    <property type="component" value="Unassembled WGS sequence"/>
</dbReference>
<evidence type="ECO:0000256" key="18">
    <source>
        <dbReference type="SAM" id="MobiDB-lite"/>
    </source>
</evidence>
<reference evidence="21 22" key="1">
    <citation type="submission" date="2020-06" db="EMBL/GenBank/DDBJ databases">
        <title>Transcriptomic and genomic resources for Thalictrum thalictroides and T. hernandezii: Facilitating candidate gene discovery in an emerging model plant lineage.</title>
        <authorList>
            <person name="Arias T."/>
            <person name="Riano-Pachon D.M."/>
            <person name="Di Stilio V.S."/>
        </authorList>
    </citation>
    <scope>NUCLEOTIDE SEQUENCE [LARGE SCALE GENOMIC DNA]</scope>
    <source>
        <strain evidence="22">cv. WT478/WT964</strain>
        <tissue evidence="21">Leaves</tissue>
    </source>
</reference>
<name>A0A7J6WZ90_THATH</name>
<dbReference type="InterPro" id="IPR011009">
    <property type="entry name" value="Kinase-like_dom_sf"/>
</dbReference>
<keyword evidence="10 19" id="KW-1133">Transmembrane helix</keyword>
<dbReference type="InterPro" id="IPR000719">
    <property type="entry name" value="Prot_kinase_dom"/>
</dbReference>
<evidence type="ECO:0000259" key="20">
    <source>
        <dbReference type="PROSITE" id="PS50011"/>
    </source>
</evidence>
<evidence type="ECO:0000256" key="5">
    <source>
        <dbReference type="ARBA" id="ARBA00022679"/>
    </source>
</evidence>
<dbReference type="OrthoDB" id="4062651at2759"/>
<evidence type="ECO:0000256" key="8">
    <source>
        <dbReference type="ARBA" id="ARBA00022777"/>
    </source>
</evidence>
<comment type="catalytic activity">
    <reaction evidence="12">
        <text>L-threonyl-[protein] + ATP = O-phospho-L-threonyl-[protein] + ADP + H(+)</text>
        <dbReference type="Rhea" id="RHEA:46608"/>
        <dbReference type="Rhea" id="RHEA-COMP:11060"/>
        <dbReference type="Rhea" id="RHEA-COMP:11605"/>
        <dbReference type="ChEBI" id="CHEBI:15378"/>
        <dbReference type="ChEBI" id="CHEBI:30013"/>
        <dbReference type="ChEBI" id="CHEBI:30616"/>
        <dbReference type="ChEBI" id="CHEBI:61977"/>
        <dbReference type="ChEBI" id="CHEBI:456216"/>
        <dbReference type="EC" id="2.7.11.1"/>
    </reaction>
</comment>
<comment type="similarity">
    <text evidence="17">Belongs to the protein kinase superfamily.</text>
</comment>
<dbReference type="InterPro" id="IPR017441">
    <property type="entry name" value="Protein_kinase_ATP_BS"/>
</dbReference>
<dbReference type="SMART" id="SM00220">
    <property type="entry name" value="S_TKc"/>
    <property type="match status" value="1"/>
</dbReference>
<feature type="binding site" evidence="16">
    <location>
        <position position="180"/>
    </location>
    <ligand>
        <name>ATP</name>
        <dbReference type="ChEBI" id="CHEBI:30616"/>
    </ligand>
</feature>
<feature type="region of interest" description="Disordered" evidence="18">
    <location>
        <begin position="430"/>
        <end position="454"/>
    </location>
</feature>
<dbReference type="InterPro" id="IPR052232">
    <property type="entry name" value="RLK_Ser/Thr-Kinase"/>
</dbReference>
<comment type="caution">
    <text evidence="21">The sequence shown here is derived from an EMBL/GenBank/DDBJ whole genome shotgun (WGS) entry which is preliminary data.</text>
</comment>
<evidence type="ECO:0000256" key="14">
    <source>
        <dbReference type="PIRSR" id="PIRSR000615-1"/>
    </source>
</evidence>
<feature type="domain" description="Protein kinase" evidence="20">
    <location>
        <begin position="152"/>
        <end position="431"/>
    </location>
</feature>
<keyword evidence="8 21" id="KW-0418">Kinase</keyword>
<keyword evidence="4" id="KW-0597">Phosphoprotein</keyword>
<dbReference type="InterPro" id="IPR001245">
    <property type="entry name" value="Ser-Thr/Tyr_kinase_cat_dom"/>
</dbReference>
<evidence type="ECO:0000256" key="17">
    <source>
        <dbReference type="RuleBase" id="RU000304"/>
    </source>
</evidence>
<dbReference type="EMBL" id="JABWDY010008808">
    <property type="protein sequence ID" value="KAF5201908.1"/>
    <property type="molecule type" value="Genomic_DNA"/>
</dbReference>
<accession>A0A7J6WZ90</accession>
<keyword evidence="21" id="KW-0675">Receptor</keyword>
<dbReference type="PANTHER" id="PTHR47984">
    <property type="entry name" value="OS01G0323000 PROTEIN"/>
    <property type="match status" value="1"/>
</dbReference>
<dbReference type="PROSITE" id="PS50011">
    <property type="entry name" value="PROTEIN_KINASE_DOM"/>
    <property type="match status" value="1"/>
</dbReference>
<keyword evidence="5" id="KW-0808">Transferase</keyword>
<evidence type="ECO:0000256" key="2">
    <source>
        <dbReference type="ARBA" id="ARBA00012513"/>
    </source>
</evidence>
<evidence type="ECO:0000256" key="1">
    <source>
        <dbReference type="ARBA" id="ARBA00004167"/>
    </source>
</evidence>
<dbReference type="Gene3D" id="1.10.510.10">
    <property type="entry name" value="Transferase(Phosphotransferase) domain 1"/>
    <property type="match status" value="1"/>
</dbReference>
<evidence type="ECO:0000256" key="9">
    <source>
        <dbReference type="ARBA" id="ARBA00022840"/>
    </source>
</evidence>
<dbReference type="GO" id="GO:0004674">
    <property type="term" value="F:protein serine/threonine kinase activity"/>
    <property type="evidence" value="ECO:0007669"/>
    <property type="project" value="UniProtKB-KW"/>
</dbReference>
<evidence type="ECO:0000256" key="6">
    <source>
        <dbReference type="ARBA" id="ARBA00022692"/>
    </source>
</evidence>
<evidence type="ECO:0000256" key="12">
    <source>
        <dbReference type="ARBA" id="ARBA00047899"/>
    </source>
</evidence>
<evidence type="ECO:0000256" key="7">
    <source>
        <dbReference type="ARBA" id="ARBA00022741"/>
    </source>
</evidence>
<keyword evidence="6 19" id="KW-0812">Transmembrane</keyword>
<evidence type="ECO:0000256" key="16">
    <source>
        <dbReference type="PROSITE-ProRule" id="PRU10141"/>
    </source>
</evidence>
<protein>
    <recommendedName>
        <fullName evidence="2">non-specific serine/threonine protein kinase</fullName>
        <ecNumber evidence="2">2.7.11.1</ecNumber>
    </recommendedName>
</protein>
<evidence type="ECO:0000313" key="22">
    <source>
        <dbReference type="Proteomes" id="UP000554482"/>
    </source>
</evidence>
<dbReference type="AlphaFoldDB" id="A0A7J6WZ90"/>
<dbReference type="SUPFAM" id="SSF56112">
    <property type="entry name" value="Protein kinase-like (PK-like)"/>
    <property type="match status" value="1"/>
</dbReference>
<evidence type="ECO:0000256" key="4">
    <source>
        <dbReference type="ARBA" id="ARBA00022553"/>
    </source>
</evidence>
<keyword evidence="9 16" id="KW-0067">ATP-binding</keyword>
<dbReference type="InterPro" id="IPR008271">
    <property type="entry name" value="Ser/Thr_kinase_AS"/>
</dbReference>
<keyword evidence="3 17" id="KW-0723">Serine/threonine-protein kinase</keyword>
<keyword evidence="22" id="KW-1185">Reference proteome</keyword>
<dbReference type="FunFam" id="3.30.200.20:FF:000178">
    <property type="entry name" value="serine/threonine-protein kinase PBS1-like"/>
    <property type="match status" value="1"/>
</dbReference>
<dbReference type="GO" id="GO:0005524">
    <property type="term" value="F:ATP binding"/>
    <property type="evidence" value="ECO:0007669"/>
    <property type="project" value="UniProtKB-UniRule"/>
</dbReference>
<evidence type="ECO:0000256" key="10">
    <source>
        <dbReference type="ARBA" id="ARBA00022989"/>
    </source>
</evidence>
<dbReference type="PROSITE" id="PS00108">
    <property type="entry name" value="PROTEIN_KINASE_ST"/>
    <property type="match status" value="1"/>
</dbReference>
<organism evidence="21 22">
    <name type="scientific">Thalictrum thalictroides</name>
    <name type="common">Rue-anemone</name>
    <name type="synonym">Anemone thalictroides</name>
    <dbReference type="NCBI Taxonomy" id="46969"/>
    <lineage>
        <taxon>Eukaryota</taxon>
        <taxon>Viridiplantae</taxon>
        <taxon>Streptophyta</taxon>
        <taxon>Embryophyta</taxon>
        <taxon>Tracheophyta</taxon>
        <taxon>Spermatophyta</taxon>
        <taxon>Magnoliopsida</taxon>
        <taxon>Ranunculales</taxon>
        <taxon>Ranunculaceae</taxon>
        <taxon>Thalictroideae</taxon>
        <taxon>Thalictrum</taxon>
    </lineage>
</organism>
<dbReference type="PANTHER" id="PTHR47984:SF31">
    <property type="entry name" value="OS03G0227900 PROTEIN"/>
    <property type="match status" value="1"/>
</dbReference>
<comment type="catalytic activity">
    <reaction evidence="13">
        <text>L-seryl-[protein] + ATP = O-phospho-L-seryl-[protein] + ADP + H(+)</text>
        <dbReference type="Rhea" id="RHEA:17989"/>
        <dbReference type="Rhea" id="RHEA-COMP:9863"/>
        <dbReference type="Rhea" id="RHEA-COMP:11604"/>
        <dbReference type="ChEBI" id="CHEBI:15378"/>
        <dbReference type="ChEBI" id="CHEBI:29999"/>
        <dbReference type="ChEBI" id="CHEBI:30616"/>
        <dbReference type="ChEBI" id="CHEBI:83421"/>
        <dbReference type="ChEBI" id="CHEBI:456216"/>
        <dbReference type="EC" id="2.7.11.1"/>
    </reaction>
</comment>
<feature type="active site" description="Proton acceptor" evidence="14">
    <location>
        <position position="278"/>
    </location>
</feature>
<keyword evidence="15" id="KW-0479">Metal-binding</keyword>
<comment type="subcellular location">
    <subcellularLocation>
        <location evidence="1">Membrane</location>
        <topology evidence="1">Single-pass membrane protein</topology>
    </subcellularLocation>
</comment>
<feature type="binding site" evidence="15">
    <location>
        <position position="296"/>
    </location>
    <ligand>
        <name>Mg(2+)</name>
        <dbReference type="ChEBI" id="CHEBI:18420"/>
    </ligand>
</feature>
<dbReference type="GO" id="GO:0046872">
    <property type="term" value="F:metal ion binding"/>
    <property type="evidence" value="ECO:0007669"/>
    <property type="project" value="UniProtKB-KW"/>
</dbReference>
<dbReference type="GO" id="GO:0016020">
    <property type="term" value="C:membrane"/>
    <property type="evidence" value="ECO:0007669"/>
    <property type="project" value="UniProtKB-SubCell"/>
</dbReference>
<sequence length="479" mass="53179">MASDVSKNSSDIGVNSGEPLFSGWKLSITIGISILCFVVIVLVLLWLYSKRKSEKRKMYFKPRLGSILTVPKEMDSRIAFQVNKERAEKGCDSVNADNVTVINIGSETTESYTSGDVKSLSSSASLLWSDSQNIGWGQWYALKELKIATNDFSTENVIGEGGYGVVYKGFFLDNSVVAIKNIRNNKGQAEKEFKAEVEAIGRVRHKNLVSLIGYCTEGVKRMLVYEYVDNGNLEQWLHGEITLISPLTWDIRMKIAIGIAKGVAYLHDGLEPKVVHRDIKSNNILLDKKWNAKVSDFGLAKLLGSDESYVTTRVMGTFGCVDPEYASTGMLSESSDVYSFGILLMEIISGRNPVDYARPIGEVNMVDWFKGMVAQKRGDEVVDPLIEVIPSARALNRALLVCLRCLDLDASKRPKMGHVVHMLEGDNFPFRTDNRSPRDTGSLSTRASPIASRIRSPSMTTGVRSFRYVEMESGDKLYG</sequence>
<dbReference type="CDD" id="cd14066">
    <property type="entry name" value="STKc_IRAK"/>
    <property type="match status" value="1"/>
</dbReference>
<evidence type="ECO:0000256" key="3">
    <source>
        <dbReference type="ARBA" id="ARBA00022527"/>
    </source>
</evidence>
<gene>
    <name evidence="21" type="ORF">FRX31_008506</name>
</gene>
<keyword evidence="7 16" id="KW-0547">Nucleotide-binding</keyword>
<dbReference type="PROSITE" id="PS00107">
    <property type="entry name" value="PROTEIN_KINASE_ATP"/>
    <property type="match status" value="1"/>
</dbReference>
<keyword evidence="15" id="KW-0460">Magnesium</keyword>
<evidence type="ECO:0000256" key="15">
    <source>
        <dbReference type="PIRSR" id="PIRSR000615-3"/>
    </source>
</evidence>
<proteinExistence type="inferred from homology"/>
<evidence type="ECO:0000256" key="11">
    <source>
        <dbReference type="ARBA" id="ARBA00023136"/>
    </source>
</evidence>